<comment type="caution">
    <text evidence="1">The sequence shown here is derived from an EMBL/GenBank/DDBJ whole genome shotgun (WGS) entry which is preliminary data.</text>
</comment>
<evidence type="ECO:0000313" key="2">
    <source>
        <dbReference type="Proteomes" id="UP001497480"/>
    </source>
</evidence>
<sequence length="122" mass="13480">MEGTVIGGSDSRIDVAGTSKTISFGILLLEIVSGKKSIGLSDPSHNRNLIGHVSIIIDIRYHEMVDNNYVKILQAWRSWKDGMAMQLADECLKESCVHSEALRCIHIGPLCAQHQPKIIINK</sequence>
<dbReference type="PANTHER" id="PTHR27006:SF605">
    <property type="entry name" value="COLD-RESPONSIVE PROTEIN KINASE 1-LIKE"/>
    <property type="match status" value="1"/>
</dbReference>
<proteinExistence type="predicted"/>
<dbReference type="PANTHER" id="PTHR27006">
    <property type="entry name" value="PROMASTIGOTE SURFACE ANTIGEN PROTEIN PSA"/>
    <property type="match status" value="1"/>
</dbReference>
<dbReference type="AlphaFoldDB" id="A0AAV1W2E5"/>
<keyword evidence="2" id="KW-1185">Reference proteome</keyword>
<protein>
    <recommendedName>
        <fullName evidence="3">Serine-threonine/tyrosine-protein kinase catalytic domain-containing protein</fullName>
    </recommendedName>
</protein>
<dbReference type="Proteomes" id="UP001497480">
    <property type="component" value="Unassembled WGS sequence"/>
</dbReference>
<evidence type="ECO:0008006" key="3">
    <source>
        <dbReference type="Google" id="ProtNLM"/>
    </source>
</evidence>
<reference evidence="1 2" key="1">
    <citation type="submission" date="2024-03" db="EMBL/GenBank/DDBJ databases">
        <authorList>
            <person name="Martinez-Hernandez J."/>
        </authorList>
    </citation>
    <scope>NUCLEOTIDE SEQUENCE [LARGE SCALE GENOMIC DNA]</scope>
</reference>
<evidence type="ECO:0000313" key="1">
    <source>
        <dbReference type="EMBL" id="CAL0303634.1"/>
    </source>
</evidence>
<organism evidence="1 2">
    <name type="scientific">Lupinus luteus</name>
    <name type="common">European yellow lupine</name>
    <dbReference type="NCBI Taxonomy" id="3873"/>
    <lineage>
        <taxon>Eukaryota</taxon>
        <taxon>Viridiplantae</taxon>
        <taxon>Streptophyta</taxon>
        <taxon>Embryophyta</taxon>
        <taxon>Tracheophyta</taxon>
        <taxon>Spermatophyta</taxon>
        <taxon>Magnoliopsida</taxon>
        <taxon>eudicotyledons</taxon>
        <taxon>Gunneridae</taxon>
        <taxon>Pentapetalae</taxon>
        <taxon>rosids</taxon>
        <taxon>fabids</taxon>
        <taxon>Fabales</taxon>
        <taxon>Fabaceae</taxon>
        <taxon>Papilionoideae</taxon>
        <taxon>50 kb inversion clade</taxon>
        <taxon>genistoids sensu lato</taxon>
        <taxon>core genistoids</taxon>
        <taxon>Genisteae</taxon>
        <taxon>Lupinus</taxon>
    </lineage>
</organism>
<gene>
    <name evidence="1" type="ORF">LLUT_LOCUS4694</name>
</gene>
<accession>A0AAV1W2E5</accession>
<name>A0AAV1W2E5_LUPLU</name>
<dbReference type="EMBL" id="CAXHTB010000003">
    <property type="protein sequence ID" value="CAL0303634.1"/>
    <property type="molecule type" value="Genomic_DNA"/>
</dbReference>